<dbReference type="InterPro" id="IPR036388">
    <property type="entry name" value="WH-like_DNA-bd_sf"/>
</dbReference>
<evidence type="ECO:0000256" key="1">
    <source>
        <dbReference type="ARBA" id="ARBA00011046"/>
    </source>
</evidence>
<protein>
    <submittedName>
        <fullName evidence="5">Predicted transcriptional regulator</fullName>
    </submittedName>
</protein>
<dbReference type="EMBL" id="FNUC01000004">
    <property type="protein sequence ID" value="SEF18902.1"/>
    <property type="molecule type" value="Genomic_DNA"/>
</dbReference>
<dbReference type="InterPro" id="IPR005650">
    <property type="entry name" value="BlaI_family"/>
</dbReference>
<organism evidence="5 6">
    <name type="scientific">Jiangella alba</name>
    <dbReference type="NCBI Taxonomy" id="561176"/>
    <lineage>
        <taxon>Bacteria</taxon>
        <taxon>Bacillati</taxon>
        <taxon>Actinomycetota</taxon>
        <taxon>Actinomycetes</taxon>
        <taxon>Jiangellales</taxon>
        <taxon>Jiangellaceae</taxon>
        <taxon>Jiangella</taxon>
    </lineage>
</organism>
<dbReference type="InterPro" id="IPR036390">
    <property type="entry name" value="WH_DNA-bd_sf"/>
</dbReference>
<proteinExistence type="inferred from homology"/>
<evidence type="ECO:0000256" key="4">
    <source>
        <dbReference type="ARBA" id="ARBA00023163"/>
    </source>
</evidence>
<dbReference type="Gene3D" id="1.10.10.10">
    <property type="entry name" value="Winged helix-like DNA-binding domain superfamily/Winged helix DNA-binding domain"/>
    <property type="match status" value="1"/>
</dbReference>
<dbReference type="SUPFAM" id="SSF46785">
    <property type="entry name" value="Winged helix' DNA-binding domain"/>
    <property type="match status" value="1"/>
</dbReference>
<sequence length="125" mass="13708">MRPFGELEAAIMEVVWSAPEPITIREIKDQLPQQPERAYTTVQTVVDILYRKGWLGRARDGKAHRYAPSRSRDDYTAGLLGEALTTTTDRTGALLRLVGTMDAAEVAALRAALDAATADRRSPAP</sequence>
<evidence type="ECO:0000256" key="3">
    <source>
        <dbReference type="ARBA" id="ARBA00023125"/>
    </source>
</evidence>
<evidence type="ECO:0000256" key="2">
    <source>
        <dbReference type="ARBA" id="ARBA00023015"/>
    </source>
</evidence>
<dbReference type="Gene3D" id="6.10.140.850">
    <property type="match status" value="1"/>
</dbReference>
<evidence type="ECO:0000313" key="5">
    <source>
        <dbReference type="EMBL" id="SEF18902.1"/>
    </source>
</evidence>
<dbReference type="GO" id="GO:0003677">
    <property type="term" value="F:DNA binding"/>
    <property type="evidence" value="ECO:0007669"/>
    <property type="project" value="UniProtKB-KW"/>
</dbReference>
<accession>A0A1H5PYF9</accession>
<name>A0A1H5PYF9_9ACTN</name>
<dbReference type="GO" id="GO:0045892">
    <property type="term" value="P:negative regulation of DNA-templated transcription"/>
    <property type="evidence" value="ECO:0007669"/>
    <property type="project" value="InterPro"/>
</dbReference>
<dbReference type="Pfam" id="PF03965">
    <property type="entry name" value="Penicillinase_R"/>
    <property type="match status" value="1"/>
</dbReference>
<gene>
    <name evidence="5" type="ORF">SAMN04488561_6973</name>
</gene>
<keyword evidence="3" id="KW-0238">DNA-binding</keyword>
<comment type="similarity">
    <text evidence="1">Belongs to the BlaI transcriptional regulatory family.</text>
</comment>
<keyword evidence="2" id="KW-0805">Transcription regulation</keyword>
<keyword evidence="6" id="KW-1185">Reference proteome</keyword>
<evidence type="ECO:0000313" key="6">
    <source>
        <dbReference type="Proteomes" id="UP000181980"/>
    </source>
</evidence>
<dbReference type="RefSeq" id="WP_069111343.1">
    <property type="nucleotide sequence ID" value="NZ_FNUC01000004.1"/>
</dbReference>
<dbReference type="OrthoDB" id="9813987at2"/>
<reference evidence="6" key="1">
    <citation type="submission" date="2016-10" db="EMBL/GenBank/DDBJ databases">
        <authorList>
            <person name="Varghese N."/>
            <person name="Submissions S."/>
        </authorList>
    </citation>
    <scope>NUCLEOTIDE SEQUENCE [LARGE SCALE GENOMIC DNA]</scope>
    <source>
        <strain evidence="6">DSM 45237</strain>
    </source>
</reference>
<keyword evidence="4" id="KW-0804">Transcription</keyword>
<dbReference type="STRING" id="561176.SAMN04488561_6973"/>
<dbReference type="AlphaFoldDB" id="A0A1H5PYF9"/>
<dbReference type="Proteomes" id="UP000181980">
    <property type="component" value="Unassembled WGS sequence"/>
</dbReference>